<sequence>MSAPINNIFEVSHRLNCMDVQKDRVYAVLLAIREMAPKDDPNLLALIEVAHDLHADHTHWYALRKALGLPDAEGRQ</sequence>
<proteinExistence type="predicted"/>
<dbReference type="RefSeq" id="WP_086071799.1">
    <property type="nucleotide sequence ID" value="NZ_CP021109.1"/>
</dbReference>
<reference evidence="1 2" key="1">
    <citation type="submission" date="2017-05" db="EMBL/GenBank/DDBJ databases">
        <title>Complete and WGS of Bordetella genogroups.</title>
        <authorList>
            <person name="Spilker T."/>
            <person name="LiPuma J."/>
        </authorList>
    </citation>
    <scope>NUCLEOTIDE SEQUENCE [LARGE SCALE GENOMIC DNA]</scope>
    <source>
        <strain evidence="1 2">AU17164</strain>
    </source>
</reference>
<dbReference type="EMBL" id="CP021109">
    <property type="protein sequence ID" value="ARP85776.1"/>
    <property type="molecule type" value="Genomic_DNA"/>
</dbReference>
<dbReference type="AlphaFoldDB" id="A0A1W6YXJ5"/>
<accession>A0A1W6YXJ5</accession>
<organism evidence="1 2">
    <name type="scientific">Bordetella genomosp. 9</name>
    <dbReference type="NCBI Taxonomy" id="1416803"/>
    <lineage>
        <taxon>Bacteria</taxon>
        <taxon>Pseudomonadati</taxon>
        <taxon>Pseudomonadota</taxon>
        <taxon>Betaproteobacteria</taxon>
        <taxon>Burkholderiales</taxon>
        <taxon>Alcaligenaceae</taxon>
        <taxon>Bordetella</taxon>
    </lineage>
</organism>
<protein>
    <submittedName>
        <fullName evidence="1">Uncharacterized protein</fullName>
    </submittedName>
</protein>
<gene>
    <name evidence="1" type="ORF">CAL13_05810</name>
</gene>
<evidence type="ECO:0000313" key="1">
    <source>
        <dbReference type="EMBL" id="ARP85776.1"/>
    </source>
</evidence>
<dbReference type="Proteomes" id="UP000194139">
    <property type="component" value="Chromosome"/>
</dbReference>
<name>A0A1W6YXJ5_9BORD</name>
<evidence type="ECO:0000313" key="2">
    <source>
        <dbReference type="Proteomes" id="UP000194139"/>
    </source>
</evidence>
<keyword evidence="2" id="KW-1185">Reference proteome</keyword>